<dbReference type="Pfam" id="PF00440">
    <property type="entry name" value="TetR_N"/>
    <property type="match status" value="1"/>
</dbReference>
<evidence type="ECO:0000313" key="7">
    <source>
        <dbReference type="Proteomes" id="UP000199501"/>
    </source>
</evidence>
<dbReference type="PROSITE" id="PS50977">
    <property type="entry name" value="HTH_TETR_2"/>
    <property type="match status" value="1"/>
</dbReference>
<accession>A0A1G6IU33</accession>
<dbReference type="PANTHER" id="PTHR30055:SF234">
    <property type="entry name" value="HTH-TYPE TRANSCRIPTIONAL REGULATOR BETI"/>
    <property type="match status" value="1"/>
</dbReference>
<reference evidence="7" key="1">
    <citation type="submission" date="2016-10" db="EMBL/GenBank/DDBJ databases">
        <authorList>
            <person name="Varghese N."/>
            <person name="Submissions S."/>
        </authorList>
    </citation>
    <scope>NUCLEOTIDE SEQUENCE [LARGE SCALE GENOMIC DNA]</scope>
    <source>
        <strain evidence="7">IBRC-M 10403</strain>
    </source>
</reference>
<name>A0A1G6IU33_9PSEU</name>
<proteinExistence type="predicted"/>
<dbReference type="OrthoDB" id="4538622at2"/>
<dbReference type="GO" id="GO:0003700">
    <property type="term" value="F:DNA-binding transcription factor activity"/>
    <property type="evidence" value="ECO:0007669"/>
    <property type="project" value="TreeGrafter"/>
</dbReference>
<feature type="domain" description="HTH tetR-type" evidence="5">
    <location>
        <begin position="20"/>
        <end position="80"/>
    </location>
</feature>
<keyword evidence="1" id="KW-0805">Transcription regulation</keyword>
<gene>
    <name evidence="6" type="ORF">SAMN05216174_101101</name>
</gene>
<keyword evidence="2 4" id="KW-0238">DNA-binding</keyword>
<dbReference type="AlphaFoldDB" id="A0A1G6IU33"/>
<organism evidence="6 7">
    <name type="scientific">Actinokineospora iranica</name>
    <dbReference type="NCBI Taxonomy" id="1271860"/>
    <lineage>
        <taxon>Bacteria</taxon>
        <taxon>Bacillati</taxon>
        <taxon>Actinomycetota</taxon>
        <taxon>Actinomycetes</taxon>
        <taxon>Pseudonocardiales</taxon>
        <taxon>Pseudonocardiaceae</taxon>
        <taxon>Actinokineospora</taxon>
    </lineage>
</organism>
<sequence>MTRRHRHTSRERVPQAERAEAMRARLLDATISCLADLGYGRMSTNHIVRRAHVSRGALAHHFPTKADLLNAAAQRLIEGRATDFRERFGAIAVERRTTAEALAVLWSFYDDTGGVAMLELMVAARHNRELREVLGDMPDRVAELGMAVFAEFFPDLAALPFIDEALRSIHALYTGLALNALADGDPRGRGAEVRAFLKILIARVLATAPAPELAEA</sequence>
<evidence type="ECO:0000256" key="3">
    <source>
        <dbReference type="ARBA" id="ARBA00023163"/>
    </source>
</evidence>
<evidence type="ECO:0000313" key="6">
    <source>
        <dbReference type="EMBL" id="SDC10009.1"/>
    </source>
</evidence>
<dbReference type="EMBL" id="FMZZ01000001">
    <property type="protein sequence ID" value="SDC10009.1"/>
    <property type="molecule type" value="Genomic_DNA"/>
</dbReference>
<dbReference type="STRING" id="1271860.SAMN05216174_101101"/>
<protein>
    <submittedName>
        <fullName evidence="6">DNA-binding transcriptional regulator YbjK</fullName>
    </submittedName>
</protein>
<dbReference type="InterPro" id="IPR050109">
    <property type="entry name" value="HTH-type_TetR-like_transc_reg"/>
</dbReference>
<keyword evidence="3" id="KW-0804">Transcription</keyword>
<dbReference type="RefSeq" id="WP_091446929.1">
    <property type="nucleotide sequence ID" value="NZ_FMZZ01000001.1"/>
</dbReference>
<dbReference type="GO" id="GO:0000976">
    <property type="term" value="F:transcription cis-regulatory region binding"/>
    <property type="evidence" value="ECO:0007669"/>
    <property type="project" value="TreeGrafter"/>
</dbReference>
<dbReference type="PRINTS" id="PR00455">
    <property type="entry name" value="HTHTETR"/>
</dbReference>
<dbReference type="SUPFAM" id="SSF46689">
    <property type="entry name" value="Homeodomain-like"/>
    <property type="match status" value="1"/>
</dbReference>
<evidence type="ECO:0000256" key="4">
    <source>
        <dbReference type="PROSITE-ProRule" id="PRU00335"/>
    </source>
</evidence>
<dbReference type="Gene3D" id="1.10.357.10">
    <property type="entry name" value="Tetracycline Repressor, domain 2"/>
    <property type="match status" value="1"/>
</dbReference>
<dbReference type="InterPro" id="IPR009057">
    <property type="entry name" value="Homeodomain-like_sf"/>
</dbReference>
<dbReference type="Proteomes" id="UP000199501">
    <property type="component" value="Unassembled WGS sequence"/>
</dbReference>
<feature type="DNA-binding region" description="H-T-H motif" evidence="4">
    <location>
        <begin position="43"/>
        <end position="62"/>
    </location>
</feature>
<evidence type="ECO:0000256" key="2">
    <source>
        <dbReference type="ARBA" id="ARBA00023125"/>
    </source>
</evidence>
<dbReference type="Pfam" id="PF17940">
    <property type="entry name" value="TetR_C_31"/>
    <property type="match status" value="1"/>
</dbReference>
<dbReference type="InterPro" id="IPR041583">
    <property type="entry name" value="TetR_C_31"/>
</dbReference>
<dbReference type="InterPro" id="IPR001647">
    <property type="entry name" value="HTH_TetR"/>
</dbReference>
<evidence type="ECO:0000256" key="1">
    <source>
        <dbReference type="ARBA" id="ARBA00023015"/>
    </source>
</evidence>
<dbReference type="PANTHER" id="PTHR30055">
    <property type="entry name" value="HTH-TYPE TRANSCRIPTIONAL REGULATOR RUTR"/>
    <property type="match status" value="1"/>
</dbReference>
<keyword evidence="7" id="KW-1185">Reference proteome</keyword>
<evidence type="ECO:0000259" key="5">
    <source>
        <dbReference type="PROSITE" id="PS50977"/>
    </source>
</evidence>